<protein>
    <submittedName>
        <fullName evidence="3">Uncharacterized protein</fullName>
    </submittedName>
</protein>
<dbReference type="Proteomes" id="UP000231019">
    <property type="component" value="Unassembled WGS sequence"/>
</dbReference>
<proteinExistence type="predicted"/>
<comment type="caution">
    <text evidence="3">The sequence shown here is derived from an EMBL/GenBank/DDBJ whole genome shotgun (WGS) entry which is preliminary data.</text>
</comment>
<evidence type="ECO:0000313" key="4">
    <source>
        <dbReference type="Proteomes" id="UP000231019"/>
    </source>
</evidence>
<evidence type="ECO:0000313" key="3">
    <source>
        <dbReference type="EMBL" id="PIW15478.1"/>
    </source>
</evidence>
<reference evidence="3 4" key="1">
    <citation type="submission" date="2017-09" db="EMBL/GenBank/DDBJ databases">
        <title>Depth-based differentiation of microbial function through sediment-hosted aquifers and enrichment of novel symbionts in the deep terrestrial subsurface.</title>
        <authorList>
            <person name="Probst A.J."/>
            <person name="Ladd B."/>
            <person name="Jarett J.K."/>
            <person name="Geller-Mcgrath D.E."/>
            <person name="Sieber C.M."/>
            <person name="Emerson J.B."/>
            <person name="Anantharaman K."/>
            <person name="Thomas B.C."/>
            <person name="Malmstrom R."/>
            <person name="Stieglmeier M."/>
            <person name="Klingl A."/>
            <person name="Woyke T."/>
            <person name="Ryan C.M."/>
            <person name="Banfield J.F."/>
        </authorList>
    </citation>
    <scope>NUCLEOTIDE SEQUENCE [LARGE SCALE GENOMIC DNA]</scope>
    <source>
        <strain evidence="3">CG17_big_fil_post_rev_8_21_14_2_50_48_46</strain>
    </source>
</reference>
<feature type="region of interest" description="Disordered" evidence="2">
    <location>
        <begin position="1023"/>
        <end position="1050"/>
    </location>
</feature>
<gene>
    <name evidence="3" type="ORF">COW36_16880</name>
</gene>
<sequence length="1050" mass="113483">MTTIQSNPFLIQKLADLPPVRPKELPISPVSPVDPAPENQTPNVQDQVALGGTPAEPVAAPKNIEPEPELTQVKKIAADNASAGLTRPVLEASLARGIRRLDAVPQLRETAHVLAQDAAPLIESLRYPLATPAEIQSRFQAVSAYPEAELKTYPNLEAALEAVNAKNSGSELVVEVQTPEGGKAFAVVELKSGIQPEQLQASVSYLKGSVYFTDPNRQITVLNLPESETTARLDAVRQLAQVAIADQASGLDQNRASTLAADRYPAYKANLTTSMTVLVETRASLLEQKQNLEAQLETARKAAPPQLEKMARLQTQLSELGGQLTELDTYQTVLTARMSILPKSSNLIPGSEQKIGENRNSPATALPLLEAQLNRINSRLVLATHPEEIKNLEAQKALVMAEQKRNLESTAQIQHAAYSTKMRVGSLATLYQGLDDTQKRLEGNIAKLSDLEDKIQTAKGTELESYQKQAQSLRTQIETDRKQLIVLMKSEVKVFQDHVRISSEGGKKSLEFLNLQIRKLEALNPMNPQAILDLVKETQTQLLSDIQNAAKIYDGITPQEGEMLAQIGDKADQYISDYQVARETQGRIEVDLTRKQQLIENPPLSVIGKESLSQADQVFMKKVEALLKNAPEGSKLEELKKLYTALAMSQDENIDADLRKRIDISKIEAKILDISQEPEVQAAFGKAREEAIQEVFGPEAAQKLADHLLSPEFNEFLGLLSEDEQAQLLSVEIGKLAQLDPQKALAVRQELIGKQLEQKSAQILSGVSLQERKSAFEKVMGTINDPNTALDKGAKIADALAQALDKLSPEEMAQLNDPKKMYTYLSGKLDGMGENGKAAAGFLKSLQKSGGLGAFMALTASVAATGKLPAVFENADFKSIADFSSSALGVAGNGKNIATLFNLTEDTLKSAKALKALSALKFMEFLGPVGDVIGMGVDAYGSYQDFSNGDYIGGTAKGVGALAGGTGAVAGVFILAGSTGPGAPIVLVGAAIVGGLAWVADSIWGESEEETFLRQLDVLKPAPERAPDPDRVEYGRRRYELDQRGIGPKY</sequence>
<feature type="coiled-coil region" evidence="1">
    <location>
        <begin position="275"/>
        <end position="302"/>
    </location>
</feature>
<feature type="region of interest" description="Disordered" evidence="2">
    <location>
        <begin position="20"/>
        <end position="58"/>
    </location>
</feature>
<feature type="compositionally biased region" description="Basic and acidic residues" evidence="2">
    <location>
        <begin position="1023"/>
        <end position="1043"/>
    </location>
</feature>
<dbReference type="AlphaFoldDB" id="A0A2M7G185"/>
<accession>A0A2M7G185</accession>
<dbReference type="EMBL" id="PFFQ01000052">
    <property type="protein sequence ID" value="PIW15478.1"/>
    <property type="molecule type" value="Genomic_DNA"/>
</dbReference>
<name>A0A2M7G185_9BACT</name>
<organism evidence="3 4">
    <name type="scientific">bacterium (Candidatus Blackallbacteria) CG17_big_fil_post_rev_8_21_14_2_50_48_46</name>
    <dbReference type="NCBI Taxonomy" id="2014261"/>
    <lineage>
        <taxon>Bacteria</taxon>
        <taxon>Candidatus Blackallbacteria</taxon>
    </lineage>
</organism>
<evidence type="ECO:0000256" key="1">
    <source>
        <dbReference type="SAM" id="Coils"/>
    </source>
</evidence>
<keyword evidence="1" id="KW-0175">Coiled coil</keyword>
<evidence type="ECO:0000256" key="2">
    <source>
        <dbReference type="SAM" id="MobiDB-lite"/>
    </source>
</evidence>
<feature type="coiled-coil region" evidence="1">
    <location>
        <begin position="434"/>
        <end position="483"/>
    </location>
</feature>